<dbReference type="Proteomes" id="UP000321606">
    <property type="component" value="Chromosome"/>
</dbReference>
<organism evidence="1 2">
    <name type="scientific">Pseudoleptotrichia goodfellowii</name>
    <dbReference type="NCBI Taxonomy" id="157692"/>
    <lineage>
        <taxon>Bacteria</taxon>
        <taxon>Fusobacteriati</taxon>
        <taxon>Fusobacteriota</taxon>
        <taxon>Fusobacteriia</taxon>
        <taxon>Fusobacteriales</taxon>
        <taxon>Leptotrichiaceae</taxon>
        <taxon>Pseudoleptotrichia</taxon>
    </lineage>
</organism>
<dbReference type="OrthoDB" id="82255at2"/>
<evidence type="ECO:0008006" key="3">
    <source>
        <dbReference type="Google" id="ProtNLM"/>
    </source>
</evidence>
<dbReference type="RefSeq" id="WP_026738175.1">
    <property type="nucleotide sequence ID" value="NZ_AP019822.1"/>
</dbReference>
<dbReference type="InterPro" id="IPR015231">
    <property type="entry name" value="DUF1934"/>
</dbReference>
<sequence>MKIKIKSSDLYGQNYEQNFEVKNFLNSENKKEIHYEDEYGKCKILKFDDFVEIYRYGQINSKQIFKQNKKTFFTYFTKEFKGKYEIFTKIIIMENEKIYLEYDIINNNEIFNSIKLEITELN</sequence>
<evidence type="ECO:0000313" key="1">
    <source>
        <dbReference type="EMBL" id="BBM37047.1"/>
    </source>
</evidence>
<dbReference type="EMBL" id="AP019822">
    <property type="protein sequence ID" value="BBM37047.1"/>
    <property type="molecule type" value="Genomic_DNA"/>
</dbReference>
<protein>
    <recommendedName>
        <fullName evidence="3">DUF1934 domain-containing protein</fullName>
    </recommendedName>
</protein>
<name>A0A510JCW0_9FUSO</name>
<dbReference type="SUPFAM" id="SSF50814">
    <property type="entry name" value="Lipocalins"/>
    <property type="match status" value="1"/>
</dbReference>
<reference evidence="1 2" key="1">
    <citation type="submission" date="2019-07" db="EMBL/GenBank/DDBJ databases">
        <title>Complete Genome Sequence of Leptotrichia goodfellowii Strain JCM 16774.</title>
        <authorList>
            <person name="Watanabe S."/>
            <person name="Cui L."/>
        </authorList>
    </citation>
    <scope>NUCLEOTIDE SEQUENCE [LARGE SCALE GENOMIC DNA]</scope>
    <source>
        <strain evidence="1 2">JCM16774</strain>
    </source>
</reference>
<evidence type="ECO:0000313" key="2">
    <source>
        <dbReference type="Proteomes" id="UP000321606"/>
    </source>
</evidence>
<dbReference type="KEGG" id="lgo:JCM16774_1999"/>
<dbReference type="Pfam" id="PF09148">
    <property type="entry name" value="DUF1934"/>
    <property type="match status" value="1"/>
</dbReference>
<accession>A0A510JCW0</accession>
<gene>
    <name evidence="1" type="ORF">JCM16774_1999</name>
</gene>
<dbReference type="AlphaFoldDB" id="A0A510JCW0"/>
<proteinExistence type="predicted"/>
<dbReference type="Gene3D" id="2.40.128.20">
    <property type="match status" value="1"/>
</dbReference>
<dbReference type="InterPro" id="IPR012674">
    <property type="entry name" value="Calycin"/>
</dbReference>
<dbReference type="STRING" id="714315.GCA_000516535_01996"/>